<dbReference type="Proteomes" id="UP000193642">
    <property type="component" value="Unassembled WGS sequence"/>
</dbReference>
<organism evidence="1 2">
    <name type="scientific">Rhizoclosmatium globosum</name>
    <dbReference type="NCBI Taxonomy" id="329046"/>
    <lineage>
        <taxon>Eukaryota</taxon>
        <taxon>Fungi</taxon>
        <taxon>Fungi incertae sedis</taxon>
        <taxon>Chytridiomycota</taxon>
        <taxon>Chytridiomycota incertae sedis</taxon>
        <taxon>Chytridiomycetes</taxon>
        <taxon>Chytridiales</taxon>
        <taxon>Chytriomycetaceae</taxon>
        <taxon>Rhizoclosmatium</taxon>
    </lineage>
</organism>
<reference evidence="1 2" key="1">
    <citation type="submission" date="2016-07" db="EMBL/GenBank/DDBJ databases">
        <title>Pervasive Adenine N6-methylation of Active Genes in Fungi.</title>
        <authorList>
            <consortium name="DOE Joint Genome Institute"/>
            <person name="Mondo S.J."/>
            <person name="Dannebaum R.O."/>
            <person name="Kuo R.C."/>
            <person name="Labutti K."/>
            <person name="Haridas S."/>
            <person name="Kuo A."/>
            <person name="Salamov A."/>
            <person name="Ahrendt S.R."/>
            <person name="Lipzen A."/>
            <person name="Sullivan W."/>
            <person name="Andreopoulos W.B."/>
            <person name="Clum A."/>
            <person name="Lindquist E."/>
            <person name="Daum C."/>
            <person name="Ramamoorthy G.K."/>
            <person name="Gryganskyi A."/>
            <person name="Culley D."/>
            <person name="Magnuson J.K."/>
            <person name="James T.Y."/>
            <person name="O'Malley M.A."/>
            <person name="Stajich J.E."/>
            <person name="Spatafora J.W."/>
            <person name="Visel A."/>
            <person name="Grigoriev I.V."/>
        </authorList>
    </citation>
    <scope>NUCLEOTIDE SEQUENCE [LARGE SCALE GENOMIC DNA]</scope>
    <source>
        <strain evidence="1 2">JEL800</strain>
    </source>
</reference>
<name>A0A1Y2C8C2_9FUNG</name>
<protein>
    <submittedName>
        <fullName evidence="1">Uncharacterized protein</fullName>
    </submittedName>
</protein>
<accession>A0A1Y2C8C2</accession>
<comment type="caution">
    <text evidence="1">The sequence shown here is derived from an EMBL/GenBank/DDBJ whole genome shotgun (WGS) entry which is preliminary data.</text>
</comment>
<dbReference type="EMBL" id="MCGO01000025">
    <property type="protein sequence ID" value="ORY43281.1"/>
    <property type="molecule type" value="Genomic_DNA"/>
</dbReference>
<gene>
    <name evidence="1" type="ORF">BCR33DRAFT_717525</name>
</gene>
<proteinExistence type="predicted"/>
<sequence>MLDNFDFQVSYTNSTCDTSKAWAINFNLQSPCTSNTLNPVCDQSGDSAPTSYGCASEATLPSIVTALFQPKSHFIYKTTFNSTDCSGTVLHYNTIALNTCIVSSTTSQMFKLENNIHNQVAAIYGFQSNHCYGAADVNPTIYALDGSCHKLSETSFTLSLAGLAGATLQMGKSAMKLGR</sequence>
<dbReference type="AlphaFoldDB" id="A0A1Y2C8C2"/>
<keyword evidence="2" id="KW-1185">Reference proteome</keyword>
<evidence type="ECO:0000313" key="1">
    <source>
        <dbReference type="EMBL" id="ORY43281.1"/>
    </source>
</evidence>
<evidence type="ECO:0000313" key="2">
    <source>
        <dbReference type="Proteomes" id="UP000193642"/>
    </source>
</evidence>